<proteinExistence type="predicted"/>
<feature type="compositionally biased region" description="Low complexity" evidence="1">
    <location>
        <begin position="27"/>
        <end position="45"/>
    </location>
</feature>
<keyword evidence="3" id="KW-1185">Reference proteome</keyword>
<dbReference type="OrthoDB" id="338531at2759"/>
<name>A0A9W8LMW1_9FUNG</name>
<accession>A0A9W8LMW1</accession>
<sequence>MQDSSSAAKRQRPAPTNGVAQSNGSRQTAPTAPTAPAAAATQQQPGASRETNTAAGSAASGYIAEECSSFLYGGPFNRFALALKSRLDNEIDWACARLVAATSGLPDVWSMEQNAPALLEAMVAVLERSRRELSASARAGRRAAGVPRVQAVVVGDTGPAAVVGRAAERAGLLTTALFNLAQVGDGPTLMAQDPRVVIEATAWLRLADEHAGVAGLMGIKAELLDVLDTVLPYVRAPALDSAPVQRWPVFGSRDSAELDPLAMVETCLWEELVRLVQTSEERKLVVGAVRVMVQSVSWHPQLAREILELPEPRWAAADQAAARRCVGELVNRRLAELLLAPDAELASACLELLVNMVRLEAMAETLDEELAAHVQREGAPKKRRRVLAAGEEGGSGAQTPVFGFGGMARSAAAAATAAGSERSMLPDGLAALVALVMQQWVAAAVPLAAPSSAPAAAVKPLSLSAAQIRAAASRQPTEPELREACTWVLLNYEHVAATGPTLQVEMAGLFANYQLAKQRQTVPRIGRALTLGEMVRVVTAVFPKATMATVPRPAGDGLVAVNLRPKTPHVVPIPALVLDAEQQRKILELNPEPAPRCGWLGCDAEFSSEAQAAEHVAGHVAGAEACRWRGCNRIPAEQPATADEGRAWVERWVGRHVLVHGPFFRSKRSAEQAGRQDEASDAYSVALRARELKALGLDDVAPSVVRRNGRHVVAEQRGVVAAPVVLQMAEQGMQVLEQLQRWADRRSGAQGEEDCGRVWRGAADVVERVAFVAALNSVVAPYAARLLAVIGKKHMQGAHVM</sequence>
<dbReference type="Proteomes" id="UP001140172">
    <property type="component" value="Unassembled WGS sequence"/>
</dbReference>
<evidence type="ECO:0000313" key="3">
    <source>
        <dbReference type="Proteomes" id="UP001140172"/>
    </source>
</evidence>
<feature type="region of interest" description="Disordered" evidence="1">
    <location>
        <begin position="1"/>
        <end position="53"/>
    </location>
</feature>
<evidence type="ECO:0000313" key="2">
    <source>
        <dbReference type="EMBL" id="KAJ2786465.1"/>
    </source>
</evidence>
<dbReference type="EMBL" id="JANBUM010000060">
    <property type="protein sequence ID" value="KAJ2786465.1"/>
    <property type="molecule type" value="Genomic_DNA"/>
</dbReference>
<evidence type="ECO:0000256" key="1">
    <source>
        <dbReference type="SAM" id="MobiDB-lite"/>
    </source>
</evidence>
<organism evidence="2 3">
    <name type="scientific">Coemansia interrupta</name>
    <dbReference type="NCBI Taxonomy" id="1126814"/>
    <lineage>
        <taxon>Eukaryota</taxon>
        <taxon>Fungi</taxon>
        <taxon>Fungi incertae sedis</taxon>
        <taxon>Zoopagomycota</taxon>
        <taxon>Kickxellomycotina</taxon>
        <taxon>Kickxellomycetes</taxon>
        <taxon>Kickxellales</taxon>
        <taxon>Kickxellaceae</taxon>
        <taxon>Coemansia</taxon>
    </lineage>
</organism>
<gene>
    <name evidence="2" type="ORF">GGI15_001494</name>
</gene>
<dbReference type="AlphaFoldDB" id="A0A9W8LMW1"/>
<comment type="caution">
    <text evidence="2">The sequence shown here is derived from an EMBL/GenBank/DDBJ whole genome shotgun (WGS) entry which is preliminary data.</text>
</comment>
<reference evidence="2" key="1">
    <citation type="submission" date="2022-07" db="EMBL/GenBank/DDBJ databases">
        <title>Phylogenomic reconstructions and comparative analyses of Kickxellomycotina fungi.</title>
        <authorList>
            <person name="Reynolds N.K."/>
            <person name="Stajich J.E."/>
            <person name="Barry K."/>
            <person name="Grigoriev I.V."/>
            <person name="Crous P."/>
            <person name="Smith M.E."/>
        </authorList>
    </citation>
    <scope>NUCLEOTIDE SEQUENCE</scope>
    <source>
        <strain evidence="2">BCRC 34489</strain>
    </source>
</reference>
<protein>
    <submittedName>
        <fullName evidence="2">Uncharacterized protein</fullName>
    </submittedName>
</protein>